<evidence type="ECO:0000313" key="5">
    <source>
        <dbReference type="WBParaSite" id="GPUH_0000704401-mRNA-1"/>
    </source>
</evidence>
<feature type="chain" id="PRO_5043138707" evidence="2">
    <location>
        <begin position="18"/>
        <end position="78"/>
    </location>
</feature>
<feature type="compositionally biased region" description="Polar residues" evidence="1">
    <location>
        <begin position="43"/>
        <end position="65"/>
    </location>
</feature>
<feature type="region of interest" description="Disordered" evidence="1">
    <location>
        <begin position="39"/>
        <end position="65"/>
    </location>
</feature>
<name>A0A183DE94_9BILA</name>
<dbReference type="Proteomes" id="UP000271098">
    <property type="component" value="Unassembled WGS sequence"/>
</dbReference>
<dbReference type="AlphaFoldDB" id="A0A183DE94"/>
<proteinExistence type="predicted"/>
<sequence>MFLLISAGTMMNSSATAAFMAAPTLLSATALASTPMKDATETARCTSPTAAGTNSSMESTSASGTNATVEVARLVGLK</sequence>
<reference evidence="5" key="1">
    <citation type="submission" date="2016-06" db="UniProtKB">
        <authorList>
            <consortium name="WormBaseParasite"/>
        </authorList>
    </citation>
    <scope>IDENTIFICATION</scope>
</reference>
<feature type="signal peptide" evidence="2">
    <location>
        <begin position="1"/>
        <end position="17"/>
    </location>
</feature>
<protein>
    <submittedName>
        <fullName evidence="5">Secreted protein</fullName>
    </submittedName>
</protein>
<evidence type="ECO:0000313" key="3">
    <source>
        <dbReference type="EMBL" id="VDK56982.1"/>
    </source>
</evidence>
<organism evidence="5">
    <name type="scientific">Gongylonema pulchrum</name>
    <dbReference type="NCBI Taxonomy" id="637853"/>
    <lineage>
        <taxon>Eukaryota</taxon>
        <taxon>Metazoa</taxon>
        <taxon>Ecdysozoa</taxon>
        <taxon>Nematoda</taxon>
        <taxon>Chromadorea</taxon>
        <taxon>Rhabditida</taxon>
        <taxon>Spirurina</taxon>
        <taxon>Spiruromorpha</taxon>
        <taxon>Spiruroidea</taxon>
        <taxon>Gongylonematidae</taxon>
        <taxon>Gongylonema</taxon>
    </lineage>
</organism>
<keyword evidence="4" id="KW-1185">Reference proteome</keyword>
<evidence type="ECO:0000256" key="2">
    <source>
        <dbReference type="SAM" id="SignalP"/>
    </source>
</evidence>
<gene>
    <name evidence="3" type="ORF">GPUH_LOCUS7037</name>
</gene>
<dbReference type="EMBL" id="UYRT01017524">
    <property type="protein sequence ID" value="VDK56982.1"/>
    <property type="molecule type" value="Genomic_DNA"/>
</dbReference>
<reference evidence="3 4" key="2">
    <citation type="submission" date="2018-11" db="EMBL/GenBank/DDBJ databases">
        <authorList>
            <consortium name="Pathogen Informatics"/>
        </authorList>
    </citation>
    <scope>NUCLEOTIDE SEQUENCE [LARGE SCALE GENOMIC DNA]</scope>
</reference>
<evidence type="ECO:0000313" key="4">
    <source>
        <dbReference type="Proteomes" id="UP000271098"/>
    </source>
</evidence>
<evidence type="ECO:0000256" key="1">
    <source>
        <dbReference type="SAM" id="MobiDB-lite"/>
    </source>
</evidence>
<accession>A0A183DE94</accession>
<dbReference type="WBParaSite" id="GPUH_0000704401-mRNA-1">
    <property type="protein sequence ID" value="GPUH_0000704401-mRNA-1"/>
    <property type="gene ID" value="GPUH_0000704401"/>
</dbReference>
<keyword evidence="2" id="KW-0732">Signal</keyword>